<reference evidence="7" key="1">
    <citation type="submission" date="2020-10" db="EMBL/GenBank/DDBJ databases">
        <authorList>
            <person name="Han B."/>
            <person name="Lu T."/>
            <person name="Zhao Q."/>
            <person name="Huang X."/>
            <person name="Zhao Y."/>
        </authorList>
    </citation>
    <scope>NUCLEOTIDE SEQUENCE</scope>
</reference>
<comment type="caution">
    <text evidence="7">The sequence shown here is derived from an EMBL/GenBank/DDBJ whole genome shotgun (WGS) entry which is preliminary data.</text>
</comment>
<evidence type="ECO:0000256" key="6">
    <source>
        <dbReference type="SAM" id="Phobius"/>
    </source>
</evidence>
<evidence type="ECO:0000256" key="4">
    <source>
        <dbReference type="ARBA" id="ARBA00022989"/>
    </source>
</evidence>
<comment type="similarity">
    <text evidence="2">Belongs to the CDC50/LEM3 family.</text>
</comment>
<organism evidence="7 8">
    <name type="scientific">Miscanthus lutarioriparius</name>
    <dbReference type="NCBI Taxonomy" id="422564"/>
    <lineage>
        <taxon>Eukaryota</taxon>
        <taxon>Viridiplantae</taxon>
        <taxon>Streptophyta</taxon>
        <taxon>Embryophyta</taxon>
        <taxon>Tracheophyta</taxon>
        <taxon>Spermatophyta</taxon>
        <taxon>Magnoliopsida</taxon>
        <taxon>Liliopsida</taxon>
        <taxon>Poales</taxon>
        <taxon>Poaceae</taxon>
        <taxon>PACMAD clade</taxon>
        <taxon>Panicoideae</taxon>
        <taxon>Andropogonodae</taxon>
        <taxon>Andropogoneae</taxon>
        <taxon>Saccharinae</taxon>
        <taxon>Miscanthus</taxon>
    </lineage>
</organism>
<dbReference type="GO" id="GO:0005886">
    <property type="term" value="C:plasma membrane"/>
    <property type="evidence" value="ECO:0007669"/>
    <property type="project" value="TreeGrafter"/>
</dbReference>
<name>A0A811N2I3_9POAL</name>
<evidence type="ECO:0000313" key="7">
    <source>
        <dbReference type="EMBL" id="CAD6218147.1"/>
    </source>
</evidence>
<gene>
    <name evidence="7" type="ORF">NCGR_LOCUS12068</name>
</gene>
<evidence type="ECO:0000256" key="1">
    <source>
        <dbReference type="ARBA" id="ARBA00004370"/>
    </source>
</evidence>
<dbReference type="OrthoDB" id="340608at2759"/>
<evidence type="ECO:0000256" key="3">
    <source>
        <dbReference type="ARBA" id="ARBA00022692"/>
    </source>
</evidence>
<accession>A0A811N2I3</accession>
<evidence type="ECO:0008006" key="9">
    <source>
        <dbReference type="Google" id="ProtNLM"/>
    </source>
</evidence>
<dbReference type="InterPro" id="IPR005045">
    <property type="entry name" value="CDC50/LEM3_fam"/>
</dbReference>
<proteinExistence type="inferred from homology"/>
<keyword evidence="5 6" id="KW-0472">Membrane</keyword>
<feature type="transmembrane region" description="Helical" evidence="6">
    <location>
        <begin position="333"/>
        <end position="354"/>
    </location>
</feature>
<dbReference type="PANTHER" id="PTHR10926">
    <property type="entry name" value="CELL CYCLE CONTROL PROTEIN 50"/>
    <property type="match status" value="1"/>
</dbReference>
<dbReference type="Pfam" id="PF03381">
    <property type="entry name" value="CDC50"/>
    <property type="match status" value="1"/>
</dbReference>
<evidence type="ECO:0000313" key="8">
    <source>
        <dbReference type="Proteomes" id="UP000604825"/>
    </source>
</evidence>
<dbReference type="GO" id="GO:0005794">
    <property type="term" value="C:Golgi apparatus"/>
    <property type="evidence" value="ECO:0007669"/>
    <property type="project" value="TreeGrafter"/>
</dbReference>
<keyword evidence="3 6" id="KW-0812">Transmembrane</keyword>
<feature type="transmembrane region" description="Helical" evidence="6">
    <location>
        <begin position="73"/>
        <end position="95"/>
    </location>
</feature>
<dbReference type="EMBL" id="CAJGYO010000003">
    <property type="protein sequence ID" value="CAD6218147.1"/>
    <property type="molecule type" value="Genomic_DNA"/>
</dbReference>
<sequence>MGRRELLCMQRSIPNIDQEKAIPGTEPNETLRTFRSGEVLRPSHKNKRQVYFGQNLVCKESLSAEGKGKAIKAIAAIALVGIVFIPIGLACMAASNKVVEVVDQYETACIPENMRDNKVAYIQNPSTDKSCPRLLKVHAHMKAPIYVYYKLDKFYQNHRRYARSRSISQLGSPKMAKDTKTCSPEATANGGGPIVPCGLVAWSLFNDTYCFARGNETLAVNRQGISWRSDRGHLFGNRVYPRNFQIGALVGGGTLDPNKSLSEQEDLMVWMRTAALPAFRKLYGRIEVDLYAGDQIAVMVQNNYNTYSFGGKKALVLSTAGVLGGRSSFLGRAYLAGGIACLALALLLTLLFLLPVRAPAS</sequence>
<evidence type="ECO:0000256" key="5">
    <source>
        <dbReference type="ARBA" id="ARBA00023136"/>
    </source>
</evidence>
<dbReference type="PANTHER" id="PTHR10926:SF27">
    <property type="entry name" value="ALA-INTERACTING SUBUNIT"/>
    <property type="match status" value="1"/>
</dbReference>
<keyword evidence="4 6" id="KW-1133">Transmembrane helix</keyword>
<dbReference type="AlphaFoldDB" id="A0A811N2I3"/>
<protein>
    <recommendedName>
        <fullName evidence="9">ALA-interacting subunit</fullName>
    </recommendedName>
</protein>
<evidence type="ECO:0000256" key="2">
    <source>
        <dbReference type="ARBA" id="ARBA00009457"/>
    </source>
</evidence>
<dbReference type="Proteomes" id="UP000604825">
    <property type="component" value="Unassembled WGS sequence"/>
</dbReference>
<keyword evidence="8" id="KW-1185">Reference proteome</keyword>
<dbReference type="GO" id="GO:0005783">
    <property type="term" value="C:endoplasmic reticulum"/>
    <property type="evidence" value="ECO:0007669"/>
    <property type="project" value="TreeGrafter"/>
</dbReference>
<comment type="subcellular location">
    <subcellularLocation>
        <location evidence="1">Membrane</location>
    </subcellularLocation>
</comment>